<dbReference type="AlphaFoldDB" id="A0A9N9L1B5"/>
<evidence type="ECO:0008006" key="5">
    <source>
        <dbReference type="Google" id="ProtNLM"/>
    </source>
</evidence>
<reference evidence="3" key="1">
    <citation type="submission" date="2021-07" db="EMBL/GenBank/DDBJ databases">
        <authorList>
            <person name="Durling M."/>
        </authorList>
    </citation>
    <scope>NUCLEOTIDE SEQUENCE</scope>
</reference>
<dbReference type="InterPro" id="IPR036770">
    <property type="entry name" value="Ankyrin_rpt-contain_sf"/>
</dbReference>
<keyword evidence="1" id="KW-0677">Repeat</keyword>
<dbReference type="OrthoDB" id="4772757at2759"/>
<name>A0A9N9L1B5_9HELO</name>
<dbReference type="Proteomes" id="UP000696280">
    <property type="component" value="Unassembled WGS sequence"/>
</dbReference>
<dbReference type="SMART" id="SM00248">
    <property type="entry name" value="ANK"/>
    <property type="match status" value="4"/>
</dbReference>
<dbReference type="EMBL" id="CAJVRL010000073">
    <property type="protein sequence ID" value="CAG8956821.1"/>
    <property type="molecule type" value="Genomic_DNA"/>
</dbReference>
<dbReference type="PANTHER" id="PTHR24198">
    <property type="entry name" value="ANKYRIN REPEAT AND PROTEIN KINASE DOMAIN-CONTAINING PROTEIN"/>
    <property type="match status" value="1"/>
</dbReference>
<dbReference type="Gene3D" id="1.25.40.20">
    <property type="entry name" value="Ankyrin repeat-containing domain"/>
    <property type="match status" value="2"/>
</dbReference>
<dbReference type="SUPFAM" id="SSF48403">
    <property type="entry name" value="Ankyrin repeat"/>
    <property type="match status" value="1"/>
</dbReference>
<evidence type="ECO:0000256" key="2">
    <source>
        <dbReference type="ARBA" id="ARBA00023043"/>
    </source>
</evidence>
<protein>
    <recommendedName>
        <fullName evidence="5">Ankyrin</fullName>
    </recommendedName>
</protein>
<organism evidence="3 4">
    <name type="scientific">Hymenoscyphus fraxineus</name>
    <dbReference type="NCBI Taxonomy" id="746836"/>
    <lineage>
        <taxon>Eukaryota</taxon>
        <taxon>Fungi</taxon>
        <taxon>Dikarya</taxon>
        <taxon>Ascomycota</taxon>
        <taxon>Pezizomycotina</taxon>
        <taxon>Leotiomycetes</taxon>
        <taxon>Helotiales</taxon>
        <taxon>Helotiaceae</taxon>
        <taxon>Hymenoscyphus</taxon>
    </lineage>
</organism>
<comment type="caution">
    <text evidence="3">The sequence shown here is derived from an EMBL/GenBank/DDBJ whole genome shotgun (WGS) entry which is preliminary data.</text>
</comment>
<gene>
    <name evidence="3" type="ORF">HYFRA_00011210</name>
</gene>
<evidence type="ECO:0000313" key="3">
    <source>
        <dbReference type="EMBL" id="CAG8956821.1"/>
    </source>
</evidence>
<proteinExistence type="predicted"/>
<evidence type="ECO:0000313" key="4">
    <source>
        <dbReference type="Proteomes" id="UP000696280"/>
    </source>
</evidence>
<evidence type="ECO:0000256" key="1">
    <source>
        <dbReference type="ARBA" id="ARBA00022737"/>
    </source>
</evidence>
<accession>A0A9N9L1B5</accession>
<dbReference type="PANTHER" id="PTHR24198:SF165">
    <property type="entry name" value="ANKYRIN REPEAT-CONTAINING PROTEIN-RELATED"/>
    <property type="match status" value="1"/>
</dbReference>
<dbReference type="InterPro" id="IPR002110">
    <property type="entry name" value="Ankyrin_rpt"/>
</dbReference>
<sequence length="400" mass="44677">MQLLDLPLDIFKIVVAFTVRELGLKESMKARLTCRILADEILDAVIKTGVIEEVVSPESPQIRLVRISYHYDVIARYLYHRVCTDDPVTHAWIVTIRETCRTLAQQTNSEKNTERVELLQRSACLCLAVNAVYSVFGILSGDAKDDRIELEGDTSANRFALAVWLGDMTLVESFTQEMDPDPRSFFGRPSWAAAAQGHVHILQFLLNRGALPYNPTFSEGYAFLPSKSSLTVAAYMGHENITRLYLQPPHYCPEVRKEEGSAIMYAAQGNQPATLKCLLEHYQSISTPLEYLRTIDGALVWSCRRGAAKSVRILLDLGADVNESDRGPRSCLQLAAVAGDTQVVKMLLIAGASLEPDSWIHCRTSTESVQRRRQKSALVEARARDNHEITRLIANASRAE</sequence>
<keyword evidence="2" id="KW-0040">ANK repeat</keyword>
<dbReference type="Pfam" id="PF12796">
    <property type="entry name" value="Ank_2"/>
    <property type="match status" value="1"/>
</dbReference>
<keyword evidence="4" id="KW-1185">Reference proteome</keyword>